<dbReference type="RefSeq" id="WP_226542437.1">
    <property type="nucleotide sequence ID" value="NZ_JAJAPW010000002.1"/>
</dbReference>
<sequence>MKYLMLALCLSFSLAINAQKVKVNKQNFEVKGDRIFNEGKDVTETLSVENKNAIKKAIENKKEAELAKQNEKAKKEAKKIEKQEKAAENKRKKAEKTLAKKEKAQANFDKAKNNLEKAQKKRTKLKEKGKLSPVDEAKWDKKIGSLEEKVEKTKKKLK</sequence>
<protein>
    <recommendedName>
        <fullName evidence="5">Colicin import membrane protein</fullName>
    </recommendedName>
</protein>
<feature type="signal peptide" evidence="2">
    <location>
        <begin position="1"/>
        <end position="18"/>
    </location>
</feature>
<gene>
    <name evidence="3" type="ORF">LG649_06520</name>
</gene>
<dbReference type="Proteomes" id="UP001139199">
    <property type="component" value="Unassembled WGS sequence"/>
</dbReference>
<keyword evidence="2" id="KW-0732">Signal</keyword>
<name>A0A9X1HYZ6_9FLAO</name>
<evidence type="ECO:0000256" key="1">
    <source>
        <dbReference type="SAM" id="MobiDB-lite"/>
    </source>
</evidence>
<reference evidence="3" key="1">
    <citation type="submission" date="2021-10" db="EMBL/GenBank/DDBJ databases">
        <title>Tamlana sargassums sp. nov., and Tamlana laminarinivorans sp. nov., two new bacteria isolated from the brown alga.</title>
        <authorList>
            <person name="Li J."/>
        </authorList>
    </citation>
    <scope>NUCLEOTIDE SEQUENCE</scope>
    <source>
        <strain evidence="3">PT2-4</strain>
    </source>
</reference>
<evidence type="ECO:0008006" key="5">
    <source>
        <dbReference type="Google" id="ProtNLM"/>
    </source>
</evidence>
<feature type="compositionally biased region" description="Basic and acidic residues" evidence="1">
    <location>
        <begin position="65"/>
        <end position="118"/>
    </location>
</feature>
<accession>A0A9X1HYZ6</accession>
<feature type="compositionally biased region" description="Basic and acidic residues" evidence="1">
    <location>
        <begin position="126"/>
        <end position="151"/>
    </location>
</feature>
<proteinExistence type="predicted"/>
<feature type="chain" id="PRO_5040935790" description="Colicin import membrane protein" evidence="2">
    <location>
        <begin position="19"/>
        <end position="158"/>
    </location>
</feature>
<feature type="region of interest" description="Disordered" evidence="1">
    <location>
        <begin position="65"/>
        <end position="158"/>
    </location>
</feature>
<evidence type="ECO:0000313" key="4">
    <source>
        <dbReference type="Proteomes" id="UP001139199"/>
    </source>
</evidence>
<dbReference type="EMBL" id="JAJAPW010000002">
    <property type="protein sequence ID" value="MCB4798490.1"/>
    <property type="molecule type" value="Genomic_DNA"/>
</dbReference>
<organism evidence="3 4">
    <name type="scientific">Neotamlana laminarinivorans</name>
    <dbReference type="NCBI Taxonomy" id="2883124"/>
    <lineage>
        <taxon>Bacteria</taxon>
        <taxon>Pseudomonadati</taxon>
        <taxon>Bacteroidota</taxon>
        <taxon>Flavobacteriia</taxon>
        <taxon>Flavobacteriales</taxon>
        <taxon>Flavobacteriaceae</taxon>
        <taxon>Neotamlana</taxon>
    </lineage>
</organism>
<evidence type="ECO:0000313" key="3">
    <source>
        <dbReference type="EMBL" id="MCB4798490.1"/>
    </source>
</evidence>
<evidence type="ECO:0000256" key="2">
    <source>
        <dbReference type="SAM" id="SignalP"/>
    </source>
</evidence>
<comment type="caution">
    <text evidence="3">The sequence shown here is derived from an EMBL/GenBank/DDBJ whole genome shotgun (WGS) entry which is preliminary data.</text>
</comment>
<dbReference type="AlphaFoldDB" id="A0A9X1HYZ6"/>
<keyword evidence="4" id="KW-1185">Reference proteome</keyword>